<dbReference type="InterPro" id="IPR051463">
    <property type="entry name" value="Peptidase_U62_metallo"/>
</dbReference>
<dbReference type="PANTHER" id="PTHR30624:SF4">
    <property type="entry name" value="METALLOPROTEASE TLDD"/>
    <property type="match status" value="1"/>
</dbReference>
<dbReference type="SUPFAM" id="SSF111283">
    <property type="entry name" value="Putative modulator of DNA gyrase, PmbA/TldD"/>
    <property type="match status" value="1"/>
</dbReference>
<dbReference type="Proteomes" id="UP000003394">
    <property type="component" value="Unassembled WGS sequence"/>
</dbReference>
<dbReference type="InterPro" id="IPR045569">
    <property type="entry name" value="Metalloprtase-TldD/E_C"/>
</dbReference>
<dbReference type="Pfam" id="PF01523">
    <property type="entry name" value="PmbA_TldD_1st"/>
    <property type="match status" value="1"/>
</dbReference>
<feature type="domain" description="Metalloprotease TldD/E N-terminal" evidence="5">
    <location>
        <begin position="35"/>
        <end position="98"/>
    </location>
</feature>
<evidence type="ECO:0000256" key="3">
    <source>
        <dbReference type="ARBA" id="ARBA00022801"/>
    </source>
</evidence>
<gene>
    <name evidence="8" type="ORF">AM202_01130</name>
</gene>
<name>A0ABP2GS94_9PAST</name>
<feature type="domain" description="Metalloprotease TldD/E C-terminal" evidence="6">
    <location>
        <begin position="251"/>
        <end position="484"/>
    </location>
</feature>
<feature type="domain" description="Metalloprotease TldD/E central" evidence="7">
    <location>
        <begin position="124"/>
        <end position="243"/>
    </location>
</feature>
<keyword evidence="9" id="KW-1185">Reference proteome</keyword>
<dbReference type="InterPro" id="IPR045570">
    <property type="entry name" value="Metalloprtase-TldD/E_cen_dom"/>
</dbReference>
<comment type="caution">
    <text evidence="8">The sequence shown here is derived from an EMBL/GenBank/DDBJ whole genome shotgun (WGS) entry which is preliminary data.</text>
</comment>
<comment type="similarity">
    <text evidence="1">Belongs to the peptidase U62 family.</text>
</comment>
<keyword evidence="2" id="KW-0645">Protease</keyword>
<evidence type="ECO:0000256" key="2">
    <source>
        <dbReference type="ARBA" id="ARBA00022670"/>
    </source>
</evidence>
<evidence type="ECO:0000313" key="9">
    <source>
        <dbReference type="Proteomes" id="UP000003394"/>
    </source>
</evidence>
<evidence type="ECO:0000256" key="1">
    <source>
        <dbReference type="ARBA" id="ARBA00005836"/>
    </source>
</evidence>
<dbReference type="InterPro" id="IPR036059">
    <property type="entry name" value="TldD/PmbA_sf"/>
</dbReference>
<keyword evidence="3" id="KW-0378">Hydrolase</keyword>
<evidence type="ECO:0000256" key="4">
    <source>
        <dbReference type="ARBA" id="ARBA00023049"/>
    </source>
</evidence>
<evidence type="ECO:0000259" key="5">
    <source>
        <dbReference type="Pfam" id="PF01523"/>
    </source>
</evidence>
<dbReference type="PIRSF" id="PIRSF004919">
    <property type="entry name" value="TldD"/>
    <property type="match status" value="1"/>
</dbReference>
<protein>
    <submittedName>
        <fullName evidence="8">TldD-like protein</fullName>
    </submittedName>
</protein>
<dbReference type="Gene3D" id="3.30.2290.10">
    <property type="entry name" value="PmbA/TldD superfamily"/>
    <property type="match status" value="1"/>
</dbReference>
<dbReference type="EMBL" id="ACFT01000076">
    <property type="protein sequence ID" value="EEV24784.1"/>
    <property type="molecule type" value="Genomic_DNA"/>
</dbReference>
<dbReference type="RefSeq" id="WP_005820303.1">
    <property type="nucleotide sequence ID" value="NZ_ACFT01000076.1"/>
</dbReference>
<dbReference type="Pfam" id="PF19290">
    <property type="entry name" value="PmbA_TldD_2nd"/>
    <property type="match status" value="1"/>
</dbReference>
<dbReference type="InterPro" id="IPR002510">
    <property type="entry name" value="Metalloprtase-TldD/E_N"/>
</dbReference>
<organism evidence="8 9">
    <name type="scientific">Actinobacillus minor 202</name>
    <dbReference type="NCBI Taxonomy" id="591023"/>
    <lineage>
        <taxon>Bacteria</taxon>
        <taxon>Pseudomonadati</taxon>
        <taxon>Pseudomonadota</taxon>
        <taxon>Gammaproteobacteria</taxon>
        <taxon>Pasteurellales</taxon>
        <taxon>Pasteurellaceae</taxon>
        <taxon>Actinobacillus</taxon>
    </lineage>
</organism>
<proteinExistence type="inferred from homology"/>
<evidence type="ECO:0000259" key="7">
    <source>
        <dbReference type="Pfam" id="PF19290"/>
    </source>
</evidence>
<evidence type="ECO:0000313" key="8">
    <source>
        <dbReference type="EMBL" id="EEV24784.1"/>
    </source>
</evidence>
<dbReference type="PANTHER" id="PTHR30624">
    <property type="entry name" value="UNCHARACTERIZED PROTEIN TLDD AND PMBA"/>
    <property type="match status" value="1"/>
</dbReference>
<sequence>MLKQVSESLLAPSGLELSHLSQVLDHFSTRHIDYADLYFQLSMDESWVLEDSIIKEGGFYIDKGFGVRAVSGEKTGFAYADQISLNQLEQCAVAARSITQESGQLLVKNFKETTACKRYPSLNPLDTLTREQKVELLHLVDKVARAEDPRVIQVNANVSAVYEEMLVAASDGTLAADIRPLVRLSVSVLVEENGKRERGSAGAGGRYGLNWFFEPKVINGEMVGYNRAEYLAKEAVRIALVNLGAMLAPAGSMPIVLGAGWPGILLHEAVGHGLEGDFNRKESSLFTGKIGELVTSPLCTIVDDGTIQDARGSITVDDEGVPSQRNVLIENGILKGYIQDKLNARLMGVAPTGNGRRESYAHLPMPRMTNTYLTEGNHDFEEMIESVEYGLYAPHFSGGQVDITSGKFVFSTAEAYLIEKGKITQPVTGATLIGSGIEAMQQVSMVGKKMELDPGIGTCGKEGQSVPVGVGQPTVKLDKITVGGRG</sequence>
<evidence type="ECO:0000259" key="6">
    <source>
        <dbReference type="Pfam" id="PF19289"/>
    </source>
</evidence>
<keyword evidence="4" id="KW-0482">Metalloprotease</keyword>
<dbReference type="InterPro" id="IPR025502">
    <property type="entry name" value="TldD"/>
</dbReference>
<accession>A0ABP2GS94</accession>
<reference evidence="8 9" key="1">
    <citation type="journal article" date="2010" name="Vet. Microbiol.">
        <title>Production of haemolysins by strains of the Actinobacillus minor/porcitonsillarum complex.</title>
        <authorList>
            <person name="Arya G."/>
            <person name="Niven D.F."/>
        </authorList>
    </citation>
    <scope>NUCLEOTIDE SEQUENCE [LARGE SCALE GENOMIC DNA]</scope>
    <source>
        <strain evidence="9">strain 202</strain>
    </source>
</reference>
<dbReference type="Pfam" id="PF19289">
    <property type="entry name" value="PmbA_TldD_3rd"/>
    <property type="match status" value="1"/>
</dbReference>
<dbReference type="NCBIfam" id="NF008006">
    <property type="entry name" value="PRK10735.1"/>
    <property type="match status" value="1"/>
</dbReference>
<dbReference type="InterPro" id="IPR035068">
    <property type="entry name" value="TldD/PmbA_N"/>
</dbReference>